<dbReference type="EC" id="5.6.2.4" evidence="7"/>
<sequence length="815" mass="92384">MNTVNEARSGKREGEWLAQYSELFDTIESTPLTQEQRRACVSDSLATLVLAGAGTGKTSTLTGRVAFLVEHGFAAPENILCLAFAREAAREIQDRLHRRLGGRLALGGFTASTFHSLGLRIVEQVDNRRPALTKLSDDCASLYEFVQTQIQKLTSASTEYAQVLFDYFALIEPAVVLSCEYAHRDQYEEAIALRLIRTLRGESVKTPFDCLVANALSLMGMTYHYRRHYPQPVFIAKRRPYRSTFYLPDGDIYIDTFDCIAGGAGTSEAARHARLYARIHRHYGSRHIVLWEDAGYVKNIESLMGALQRKLVEFDVCVPSLTERHRAQRHREFIQILSSSDRWSLLMNELAGLLPLYRQRIRLEQGMSGACMQSDSSGVASAENFARLKVPMRTVHSRRQAIIMALLAPLAQAYSAHLQVRGEIDFDDMIARATEYVRQGRFAIPWQDILIDEFQDISSARFALIAAMIEQRPGLRLFCVGDDWQAIYRFAGSDIRYSTQFAERVHPKCRVVPLSRTFRFNQALCNVSSRFLMKNPSQNRKQLHAVRHEDGAVVSVVRQRSGLAVLLSRLHQSCWIAPSDNDEGESGLSLSNAASMAEPVHTCTNKARRSVLLLARFVHLLPDESLLQEYKRHYPALSIMSSTVHASKGLEADYVFILNMEQGPYGFPAAKVTDNVREAFLPESEQFEDADERRLFYVALTRARKHVWLLVPDEKAKRSAFVQELLRDNRSVVDASARFAIRRDYFLHRSPGDVPPCNITIGMLARCFDRWPVTKYLRDRVLAHVQKLTITGVIDKIQRNMVGLDIGTEEKNRIS</sequence>
<dbReference type="GO" id="GO:0003677">
    <property type="term" value="F:DNA binding"/>
    <property type="evidence" value="ECO:0007669"/>
    <property type="project" value="InterPro"/>
</dbReference>
<evidence type="ECO:0000313" key="11">
    <source>
        <dbReference type="EMBL" id="ETF02398.1"/>
    </source>
</evidence>
<dbReference type="STRING" id="1424334.W822_15060"/>
<dbReference type="PANTHER" id="PTHR11070">
    <property type="entry name" value="UVRD / RECB / PCRA DNA HELICASE FAMILY MEMBER"/>
    <property type="match status" value="1"/>
</dbReference>
<gene>
    <name evidence="11" type="ORF">W822_15060</name>
</gene>
<dbReference type="GO" id="GO:0005829">
    <property type="term" value="C:cytosol"/>
    <property type="evidence" value="ECO:0007669"/>
    <property type="project" value="TreeGrafter"/>
</dbReference>
<dbReference type="PANTHER" id="PTHR11070:SF63">
    <property type="entry name" value="DNA HELICASE IV"/>
    <property type="match status" value="1"/>
</dbReference>
<keyword evidence="2 9" id="KW-0378">Hydrolase</keyword>
<dbReference type="eggNOG" id="COG0210">
    <property type="taxonomic scope" value="Bacteria"/>
</dbReference>
<comment type="catalytic activity">
    <reaction evidence="6">
        <text>Couples ATP hydrolysis with the unwinding of duplex DNA by translocating in the 3'-5' direction.</text>
        <dbReference type="EC" id="5.6.2.4"/>
    </reaction>
</comment>
<accession>V8QSS9</accession>
<keyword evidence="1 9" id="KW-0547">Nucleotide-binding</keyword>
<evidence type="ECO:0000256" key="5">
    <source>
        <dbReference type="ARBA" id="ARBA00023235"/>
    </source>
</evidence>
<keyword evidence="3 9" id="KW-0347">Helicase</keyword>
<dbReference type="PATRIC" id="fig|1424334.3.peg.3030"/>
<comment type="caution">
    <text evidence="11">The sequence shown here is derived from an EMBL/GenBank/DDBJ whole genome shotgun (WGS) entry which is preliminary data.</text>
</comment>
<dbReference type="Gene3D" id="3.40.50.300">
    <property type="entry name" value="P-loop containing nucleotide triphosphate hydrolases"/>
    <property type="match status" value="3"/>
</dbReference>
<dbReference type="Pfam" id="PF13361">
    <property type="entry name" value="UvrD_C"/>
    <property type="match status" value="1"/>
</dbReference>
<dbReference type="GO" id="GO:0005524">
    <property type="term" value="F:ATP binding"/>
    <property type="evidence" value="ECO:0007669"/>
    <property type="project" value="UniProtKB-UniRule"/>
</dbReference>
<keyword evidence="5" id="KW-0413">Isomerase</keyword>
<dbReference type="HOGENOM" id="CLU_006494_1_1_4"/>
<evidence type="ECO:0000256" key="6">
    <source>
        <dbReference type="ARBA" id="ARBA00034617"/>
    </source>
</evidence>
<proteinExistence type="predicted"/>
<evidence type="ECO:0000256" key="4">
    <source>
        <dbReference type="ARBA" id="ARBA00022840"/>
    </source>
</evidence>
<feature type="binding site" evidence="9">
    <location>
        <begin position="51"/>
        <end position="58"/>
    </location>
    <ligand>
        <name>ATP</name>
        <dbReference type="ChEBI" id="CHEBI:30616"/>
    </ligand>
</feature>
<dbReference type="GO" id="GO:0000725">
    <property type="term" value="P:recombinational repair"/>
    <property type="evidence" value="ECO:0007669"/>
    <property type="project" value="TreeGrafter"/>
</dbReference>
<comment type="catalytic activity">
    <reaction evidence="8">
        <text>ATP + H2O = ADP + phosphate + H(+)</text>
        <dbReference type="Rhea" id="RHEA:13065"/>
        <dbReference type="ChEBI" id="CHEBI:15377"/>
        <dbReference type="ChEBI" id="CHEBI:15378"/>
        <dbReference type="ChEBI" id="CHEBI:30616"/>
        <dbReference type="ChEBI" id="CHEBI:43474"/>
        <dbReference type="ChEBI" id="CHEBI:456216"/>
        <dbReference type="EC" id="5.6.2.4"/>
    </reaction>
</comment>
<name>V8QSS9_9BURK</name>
<dbReference type="GO" id="GO:0043138">
    <property type="term" value="F:3'-5' DNA helicase activity"/>
    <property type="evidence" value="ECO:0007669"/>
    <property type="project" value="UniProtKB-EC"/>
</dbReference>
<protein>
    <recommendedName>
        <fullName evidence="7">DNA 3'-5' helicase</fullName>
        <ecNumber evidence="7">5.6.2.4</ecNumber>
    </recommendedName>
</protein>
<evidence type="ECO:0000259" key="10">
    <source>
        <dbReference type="PROSITE" id="PS51198"/>
    </source>
</evidence>
<reference evidence="11 12" key="1">
    <citation type="journal article" date="2014" name="Genome Announc.">
        <title>Draft Genome Sequence of Advenella kashmirensis Strain W13003, a Polycyclic Aromatic Hydrocarbon-Degrading Bacterium.</title>
        <authorList>
            <person name="Wang X."/>
            <person name="Jin D."/>
            <person name="Zhou L."/>
            <person name="Wu L."/>
            <person name="An W."/>
            <person name="Zhao L."/>
        </authorList>
    </citation>
    <scope>NUCLEOTIDE SEQUENCE [LARGE SCALE GENOMIC DNA]</scope>
    <source>
        <strain evidence="11 12">W13003</strain>
    </source>
</reference>
<feature type="domain" description="UvrD-like helicase ATP-binding" evidence="10">
    <location>
        <begin position="30"/>
        <end position="521"/>
    </location>
</feature>
<evidence type="ECO:0000313" key="12">
    <source>
        <dbReference type="Proteomes" id="UP000018733"/>
    </source>
</evidence>
<dbReference type="OrthoDB" id="5298826at2"/>
<dbReference type="Proteomes" id="UP000018733">
    <property type="component" value="Unassembled WGS sequence"/>
</dbReference>
<evidence type="ECO:0000256" key="9">
    <source>
        <dbReference type="PROSITE-ProRule" id="PRU00560"/>
    </source>
</evidence>
<dbReference type="PROSITE" id="PS51198">
    <property type="entry name" value="UVRD_HELICASE_ATP_BIND"/>
    <property type="match status" value="1"/>
</dbReference>
<keyword evidence="4 9" id="KW-0067">ATP-binding</keyword>
<evidence type="ECO:0000256" key="8">
    <source>
        <dbReference type="ARBA" id="ARBA00048988"/>
    </source>
</evidence>
<dbReference type="GO" id="GO:0016887">
    <property type="term" value="F:ATP hydrolysis activity"/>
    <property type="evidence" value="ECO:0007669"/>
    <property type="project" value="RHEA"/>
</dbReference>
<evidence type="ECO:0000256" key="7">
    <source>
        <dbReference type="ARBA" id="ARBA00034808"/>
    </source>
</evidence>
<dbReference type="RefSeq" id="WP_024005965.1">
    <property type="nucleotide sequence ID" value="NZ_KI650980.1"/>
</dbReference>
<evidence type="ECO:0000256" key="1">
    <source>
        <dbReference type="ARBA" id="ARBA00022741"/>
    </source>
</evidence>
<dbReference type="SUPFAM" id="SSF52540">
    <property type="entry name" value="P-loop containing nucleoside triphosphate hydrolases"/>
    <property type="match status" value="1"/>
</dbReference>
<evidence type="ECO:0000256" key="2">
    <source>
        <dbReference type="ARBA" id="ARBA00022801"/>
    </source>
</evidence>
<dbReference type="InterPro" id="IPR014016">
    <property type="entry name" value="UvrD-like_ATP-bd"/>
</dbReference>
<dbReference type="InterPro" id="IPR027417">
    <property type="entry name" value="P-loop_NTPase"/>
</dbReference>
<dbReference type="InterPro" id="IPR000212">
    <property type="entry name" value="DNA_helicase_UvrD/REP"/>
</dbReference>
<dbReference type="AlphaFoldDB" id="V8QSS9"/>
<keyword evidence="12" id="KW-1185">Reference proteome</keyword>
<dbReference type="Pfam" id="PF00580">
    <property type="entry name" value="UvrD-helicase"/>
    <property type="match status" value="2"/>
</dbReference>
<dbReference type="InterPro" id="IPR014017">
    <property type="entry name" value="DNA_helicase_UvrD-like_C"/>
</dbReference>
<evidence type="ECO:0000256" key="3">
    <source>
        <dbReference type="ARBA" id="ARBA00022806"/>
    </source>
</evidence>
<organism evidence="11 12">
    <name type="scientific">Advenella kashmirensis W13003</name>
    <dbReference type="NCBI Taxonomy" id="1424334"/>
    <lineage>
        <taxon>Bacteria</taxon>
        <taxon>Pseudomonadati</taxon>
        <taxon>Pseudomonadota</taxon>
        <taxon>Betaproteobacteria</taxon>
        <taxon>Burkholderiales</taxon>
        <taxon>Alcaligenaceae</taxon>
    </lineage>
</organism>
<dbReference type="EMBL" id="AYXT01000010">
    <property type="protein sequence ID" value="ETF02398.1"/>
    <property type="molecule type" value="Genomic_DNA"/>
</dbReference>